<protein>
    <submittedName>
        <fullName evidence="8">Uncharacterized protein</fullName>
    </submittedName>
</protein>
<dbReference type="SUPFAM" id="SSF56645">
    <property type="entry name" value="Acyl-CoA dehydrogenase NM domain-like"/>
    <property type="match status" value="1"/>
</dbReference>
<dbReference type="PANTHER" id="PTHR43884:SF20">
    <property type="entry name" value="ACYL-COA DEHYDROGENASE FADE28"/>
    <property type="match status" value="1"/>
</dbReference>
<keyword evidence="4" id="KW-0274">FAD</keyword>
<comment type="cofactor">
    <cofactor evidence="1">
        <name>FAD</name>
        <dbReference type="ChEBI" id="CHEBI:57692"/>
    </cofactor>
</comment>
<evidence type="ECO:0000256" key="1">
    <source>
        <dbReference type="ARBA" id="ARBA00001974"/>
    </source>
</evidence>
<comment type="similarity">
    <text evidence="2">Belongs to the acyl-CoA dehydrogenase family.</text>
</comment>
<dbReference type="InterPro" id="IPR009100">
    <property type="entry name" value="AcylCoA_DH/oxidase_NM_dom_sf"/>
</dbReference>
<dbReference type="Pfam" id="PF00441">
    <property type="entry name" value="Acyl-CoA_dh_1"/>
    <property type="match status" value="1"/>
</dbReference>
<keyword evidence="3" id="KW-0285">Flavoprotein</keyword>
<evidence type="ECO:0000256" key="2">
    <source>
        <dbReference type="ARBA" id="ARBA00009347"/>
    </source>
</evidence>
<dbReference type="InterPro" id="IPR013786">
    <property type="entry name" value="AcylCoA_DH/ox_N"/>
</dbReference>
<gene>
    <name evidence="8" type="ORF">LCGC14_0034110</name>
</gene>
<dbReference type="AlphaFoldDB" id="A0A0F9YYR3"/>
<reference evidence="8" key="1">
    <citation type="journal article" date="2015" name="Nature">
        <title>Complex archaea that bridge the gap between prokaryotes and eukaryotes.</title>
        <authorList>
            <person name="Spang A."/>
            <person name="Saw J.H."/>
            <person name="Jorgensen S.L."/>
            <person name="Zaremba-Niedzwiedzka K."/>
            <person name="Martijn J."/>
            <person name="Lind A.E."/>
            <person name="van Eijk R."/>
            <person name="Schleper C."/>
            <person name="Guy L."/>
            <person name="Ettema T.J."/>
        </authorList>
    </citation>
    <scope>NUCLEOTIDE SEQUENCE</scope>
</reference>
<dbReference type="GO" id="GO:0050660">
    <property type="term" value="F:flavin adenine dinucleotide binding"/>
    <property type="evidence" value="ECO:0007669"/>
    <property type="project" value="InterPro"/>
</dbReference>
<evidence type="ECO:0000313" key="8">
    <source>
        <dbReference type="EMBL" id="KKO09909.1"/>
    </source>
</evidence>
<feature type="domain" description="Acyl-CoA dehydrogenase/oxidase C-terminal" evidence="6">
    <location>
        <begin position="191"/>
        <end position="307"/>
    </location>
</feature>
<dbReference type="Gene3D" id="1.10.540.10">
    <property type="entry name" value="Acyl-CoA dehydrogenase/oxidase, N-terminal domain"/>
    <property type="match status" value="1"/>
</dbReference>
<feature type="domain" description="Acyl-CoA dehydrogenase/oxidase N-terminal" evidence="7">
    <location>
        <begin position="5"/>
        <end position="92"/>
    </location>
</feature>
<dbReference type="Gene3D" id="1.20.140.10">
    <property type="entry name" value="Butyryl-CoA Dehydrogenase, subunit A, domain 3"/>
    <property type="match status" value="1"/>
</dbReference>
<evidence type="ECO:0000256" key="3">
    <source>
        <dbReference type="ARBA" id="ARBA00022630"/>
    </source>
</evidence>
<evidence type="ECO:0000256" key="4">
    <source>
        <dbReference type="ARBA" id="ARBA00022827"/>
    </source>
</evidence>
<keyword evidence="5" id="KW-0560">Oxidoreductase</keyword>
<dbReference type="PANTHER" id="PTHR43884">
    <property type="entry name" value="ACYL-COA DEHYDROGENASE"/>
    <property type="match status" value="1"/>
</dbReference>
<evidence type="ECO:0000259" key="7">
    <source>
        <dbReference type="Pfam" id="PF02771"/>
    </source>
</evidence>
<dbReference type="InterPro" id="IPR036250">
    <property type="entry name" value="AcylCo_DH-like_C"/>
</dbReference>
<evidence type="ECO:0000259" key="6">
    <source>
        <dbReference type="Pfam" id="PF00441"/>
    </source>
</evidence>
<organism evidence="8">
    <name type="scientific">marine sediment metagenome</name>
    <dbReference type="NCBI Taxonomy" id="412755"/>
    <lineage>
        <taxon>unclassified sequences</taxon>
        <taxon>metagenomes</taxon>
        <taxon>ecological metagenomes</taxon>
    </lineage>
</organism>
<accession>A0A0F9YYR3</accession>
<dbReference type="Pfam" id="PF02771">
    <property type="entry name" value="Acyl-CoA_dh_N"/>
    <property type="match status" value="1"/>
</dbReference>
<dbReference type="InterPro" id="IPR009075">
    <property type="entry name" value="AcylCo_DH/oxidase_C"/>
</dbReference>
<dbReference type="InterPro" id="IPR037069">
    <property type="entry name" value="AcylCoA_DH/ox_N_sf"/>
</dbReference>
<proteinExistence type="inferred from homology"/>
<name>A0A0F9YYR3_9ZZZZ</name>
<comment type="caution">
    <text evidence="8">The sequence shown here is derived from an EMBL/GenBank/DDBJ whole genome shotgun (WGS) entry which is preliminary data.</text>
</comment>
<dbReference type="EMBL" id="LAZR01000006">
    <property type="protein sequence ID" value="KKO09909.1"/>
    <property type="molecule type" value="Genomic_DNA"/>
</dbReference>
<sequence length="357" mass="37364">MRELFESTIERLLGDIATPEYIRAAESGAWSADLWSALEDNGILLAGAPEAAGGAEASWSELFVIARAAGRFAAPVPLVEMLLGNWLLEKAGMSARSGVLTIATDSSLQWNGERISGELRQVPWGRHAELVVAVVGEGAESTVLLVEPAAAENIVQGTNIAGEPRDTLQFAAANVMASAPLPAGLSESVLLTGGAMLRSAQMAGALTALMELTSGYAADRKQFGRPIAAFQAIQQQLAVLAEQTAAANIAAEAAFVESSDHLAAFSIAAAKISTAEAASLGAGIGHSVHGAIGFTQEYTLHLLTRRLWAWRGEYGSSTFWSKLLGAHVCAAGAQNFWPAITHAQQQELIVPTQGSHL</sequence>
<evidence type="ECO:0000256" key="5">
    <source>
        <dbReference type="ARBA" id="ARBA00023002"/>
    </source>
</evidence>
<dbReference type="SUPFAM" id="SSF47203">
    <property type="entry name" value="Acyl-CoA dehydrogenase C-terminal domain-like"/>
    <property type="match status" value="1"/>
</dbReference>
<dbReference type="GO" id="GO:0003995">
    <property type="term" value="F:acyl-CoA dehydrogenase activity"/>
    <property type="evidence" value="ECO:0007669"/>
    <property type="project" value="TreeGrafter"/>
</dbReference>